<dbReference type="InterPro" id="IPR010285">
    <property type="entry name" value="DNA_helicase_pif1-like_DEAD"/>
</dbReference>
<dbReference type="Pfam" id="PF05970">
    <property type="entry name" value="PIF1"/>
    <property type="match status" value="1"/>
</dbReference>
<dbReference type="InterPro" id="IPR051055">
    <property type="entry name" value="PIF1_helicase"/>
</dbReference>
<dbReference type="GO" id="GO:0006281">
    <property type="term" value="P:DNA repair"/>
    <property type="evidence" value="ECO:0007669"/>
    <property type="project" value="UniProtKB-KW"/>
</dbReference>
<dbReference type="EMBL" id="ML212315">
    <property type="protein sequence ID" value="TFK78808.1"/>
    <property type="molecule type" value="Genomic_DNA"/>
</dbReference>
<dbReference type="STRING" id="1314778.A0A5C3NR07"/>
<name>A0A5C3NR07_9APHY</name>
<evidence type="ECO:0000256" key="1">
    <source>
        <dbReference type="RuleBase" id="RU363044"/>
    </source>
</evidence>
<gene>
    <name evidence="3" type="ORF">K466DRAFT_448513</name>
</gene>
<keyword evidence="1" id="KW-0227">DNA damage</keyword>
<dbReference type="Proteomes" id="UP000308197">
    <property type="component" value="Unassembled WGS sequence"/>
</dbReference>
<keyword evidence="1" id="KW-0547">Nucleotide-binding</keyword>
<evidence type="ECO:0000259" key="2">
    <source>
        <dbReference type="Pfam" id="PF05970"/>
    </source>
</evidence>
<feature type="non-terminal residue" evidence="3">
    <location>
        <position position="151"/>
    </location>
</feature>
<dbReference type="AlphaFoldDB" id="A0A5C3NR07"/>
<dbReference type="InterPro" id="IPR027417">
    <property type="entry name" value="P-loop_NTPase"/>
</dbReference>
<evidence type="ECO:0000313" key="4">
    <source>
        <dbReference type="Proteomes" id="UP000308197"/>
    </source>
</evidence>
<dbReference type="InParanoid" id="A0A5C3NR07"/>
<dbReference type="PANTHER" id="PTHR47642">
    <property type="entry name" value="ATP-DEPENDENT DNA HELICASE"/>
    <property type="match status" value="1"/>
</dbReference>
<dbReference type="GO" id="GO:0016887">
    <property type="term" value="F:ATP hydrolysis activity"/>
    <property type="evidence" value="ECO:0007669"/>
    <property type="project" value="RHEA"/>
</dbReference>
<evidence type="ECO:0000313" key="3">
    <source>
        <dbReference type="EMBL" id="TFK78808.1"/>
    </source>
</evidence>
<protein>
    <recommendedName>
        <fullName evidence="1">ATP-dependent DNA helicase</fullName>
        <ecNumber evidence="1">5.6.2.3</ecNumber>
    </recommendedName>
</protein>
<organism evidence="3 4">
    <name type="scientific">Polyporus arcularius HHB13444</name>
    <dbReference type="NCBI Taxonomy" id="1314778"/>
    <lineage>
        <taxon>Eukaryota</taxon>
        <taxon>Fungi</taxon>
        <taxon>Dikarya</taxon>
        <taxon>Basidiomycota</taxon>
        <taxon>Agaricomycotina</taxon>
        <taxon>Agaricomycetes</taxon>
        <taxon>Polyporales</taxon>
        <taxon>Polyporaceae</taxon>
        <taxon>Polyporus</taxon>
    </lineage>
</organism>
<dbReference type="Gene3D" id="3.40.50.300">
    <property type="entry name" value="P-loop containing nucleotide triphosphate hydrolases"/>
    <property type="match status" value="1"/>
</dbReference>
<keyword evidence="1" id="KW-0378">Hydrolase</keyword>
<keyword evidence="4" id="KW-1185">Reference proteome</keyword>
<feature type="domain" description="DNA helicase Pif1-like DEAD-box helicase" evidence="2">
    <location>
        <begin position="26"/>
        <end position="139"/>
    </location>
</feature>
<keyword evidence="1" id="KW-0233">DNA recombination</keyword>
<keyword evidence="1" id="KW-0067">ATP-binding</keyword>
<accession>A0A5C3NR07</accession>
<dbReference type="EC" id="5.6.2.3" evidence="1"/>
<comment type="cofactor">
    <cofactor evidence="1">
        <name>Mg(2+)</name>
        <dbReference type="ChEBI" id="CHEBI:18420"/>
    </cofactor>
</comment>
<keyword evidence="1" id="KW-0234">DNA repair</keyword>
<reference evidence="3 4" key="1">
    <citation type="journal article" date="2019" name="Nat. Ecol. Evol.">
        <title>Megaphylogeny resolves global patterns of mushroom evolution.</title>
        <authorList>
            <person name="Varga T."/>
            <person name="Krizsan K."/>
            <person name="Foldi C."/>
            <person name="Dima B."/>
            <person name="Sanchez-Garcia M."/>
            <person name="Sanchez-Ramirez S."/>
            <person name="Szollosi G.J."/>
            <person name="Szarkandi J.G."/>
            <person name="Papp V."/>
            <person name="Albert L."/>
            <person name="Andreopoulos W."/>
            <person name="Angelini C."/>
            <person name="Antonin V."/>
            <person name="Barry K.W."/>
            <person name="Bougher N.L."/>
            <person name="Buchanan P."/>
            <person name="Buyck B."/>
            <person name="Bense V."/>
            <person name="Catcheside P."/>
            <person name="Chovatia M."/>
            <person name="Cooper J."/>
            <person name="Damon W."/>
            <person name="Desjardin D."/>
            <person name="Finy P."/>
            <person name="Geml J."/>
            <person name="Haridas S."/>
            <person name="Hughes K."/>
            <person name="Justo A."/>
            <person name="Karasinski D."/>
            <person name="Kautmanova I."/>
            <person name="Kiss B."/>
            <person name="Kocsube S."/>
            <person name="Kotiranta H."/>
            <person name="LaButti K.M."/>
            <person name="Lechner B.E."/>
            <person name="Liimatainen K."/>
            <person name="Lipzen A."/>
            <person name="Lukacs Z."/>
            <person name="Mihaltcheva S."/>
            <person name="Morgado L.N."/>
            <person name="Niskanen T."/>
            <person name="Noordeloos M.E."/>
            <person name="Ohm R.A."/>
            <person name="Ortiz-Santana B."/>
            <person name="Ovrebo C."/>
            <person name="Racz N."/>
            <person name="Riley R."/>
            <person name="Savchenko A."/>
            <person name="Shiryaev A."/>
            <person name="Soop K."/>
            <person name="Spirin V."/>
            <person name="Szebenyi C."/>
            <person name="Tomsovsky M."/>
            <person name="Tulloss R.E."/>
            <person name="Uehling J."/>
            <person name="Grigoriev I.V."/>
            <person name="Vagvolgyi C."/>
            <person name="Papp T."/>
            <person name="Martin F.M."/>
            <person name="Miettinen O."/>
            <person name="Hibbett D.S."/>
            <person name="Nagy L.G."/>
        </authorList>
    </citation>
    <scope>NUCLEOTIDE SEQUENCE [LARGE SCALE GENOMIC DNA]</scope>
    <source>
        <strain evidence="3 4">HHB13444</strain>
    </source>
</reference>
<comment type="similarity">
    <text evidence="1">Belongs to the helicase family.</text>
</comment>
<comment type="catalytic activity">
    <reaction evidence="1">
        <text>ATP + H2O = ADP + phosphate + H(+)</text>
        <dbReference type="Rhea" id="RHEA:13065"/>
        <dbReference type="ChEBI" id="CHEBI:15377"/>
        <dbReference type="ChEBI" id="CHEBI:15378"/>
        <dbReference type="ChEBI" id="CHEBI:30616"/>
        <dbReference type="ChEBI" id="CHEBI:43474"/>
        <dbReference type="ChEBI" id="CHEBI:456216"/>
        <dbReference type="EC" id="5.6.2.3"/>
    </reaction>
</comment>
<feature type="non-terminal residue" evidence="3">
    <location>
        <position position="1"/>
    </location>
</feature>
<dbReference type="GO" id="GO:0000723">
    <property type="term" value="P:telomere maintenance"/>
    <property type="evidence" value="ECO:0007669"/>
    <property type="project" value="InterPro"/>
</dbReference>
<dbReference type="GO" id="GO:0006310">
    <property type="term" value="P:DNA recombination"/>
    <property type="evidence" value="ECO:0007669"/>
    <property type="project" value="UniProtKB-KW"/>
</dbReference>
<dbReference type="SUPFAM" id="SSF52540">
    <property type="entry name" value="P-loop containing nucleoside triphosphate hydrolases"/>
    <property type="match status" value="1"/>
</dbReference>
<sequence>FLHKTFEIRDPKAKKLIDDTVQQFTLNEAQERAFRIVAHHAIDSCGEHLKMYLGGMAGTGKSQVIRALSHFFAERQESYHFICMATTGSAAALIGGSTYHSMLGFSKKEDTETIASLIQVRSRLQHVEYIFFDEVSMLDCLSIYNICACMC</sequence>
<dbReference type="GO" id="GO:0043139">
    <property type="term" value="F:5'-3' DNA helicase activity"/>
    <property type="evidence" value="ECO:0007669"/>
    <property type="project" value="UniProtKB-EC"/>
</dbReference>
<keyword evidence="1" id="KW-0347">Helicase</keyword>
<proteinExistence type="inferred from homology"/>
<dbReference type="GO" id="GO:0005524">
    <property type="term" value="F:ATP binding"/>
    <property type="evidence" value="ECO:0007669"/>
    <property type="project" value="UniProtKB-KW"/>
</dbReference>